<accession>A0AB34J8G6</accession>
<sequence length="150" mass="15960">MHIPIPVDPASAAHFCPPPRPGGRAGKHNACVQGRASARELVHVGQQRVPTKRGAGLVLAEQTEPLPSKRARSAHEIDEAAAYPFWTSCGPMQCPGWEVALYALVRIGLEPQTAIPANAVSAHLASASFPVAAINLAGRRREKLTLHRSS</sequence>
<protein>
    <submittedName>
        <fullName evidence="1">Uncharacterized protein</fullName>
    </submittedName>
</protein>
<dbReference type="Proteomes" id="UP001515480">
    <property type="component" value="Unassembled WGS sequence"/>
</dbReference>
<organism evidence="1 2">
    <name type="scientific">Prymnesium parvum</name>
    <name type="common">Toxic golden alga</name>
    <dbReference type="NCBI Taxonomy" id="97485"/>
    <lineage>
        <taxon>Eukaryota</taxon>
        <taxon>Haptista</taxon>
        <taxon>Haptophyta</taxon>
        <taxon>Prymnesiophyceae</taxon>
        <taxon>Prymnesiales</taxon>
        <taxon>Prymnesiaceae</taxon>
        <taxon>Prymnesium</taxon>
    </lineage>
</organism>
<keyword evidence="2" id="KW-1185">Reference proteome</keyword>
<proteinExistence type="predicted"/>
<dbReference type="EMBL" id="JBGBPQ010000012">
    <property type="protein sequence ID" value="KAL1515030.1"/>
    <property type="molecule type" value="Genomic_DNA"/>
</dbReference>
<reference evidence="1 2" key="1">
    <citation type="journal article" date="2024" name="Science">
        <title>Giant polyketide synthase enzymes in the biosynthesis of giant marine polyether toxins.</title>
        <authorList>
            <person name="Fallon T.R."/>
            <person name="Shende V.V."/>
            <person name="Wierzbicki I.H."/>
            <person name="Pendleton A.L."/>
            <person name="Watervoot N.F."/>
            <person name="Auber R.P."/>
            <person name="Gonzalez D.J."/>
            <person name="Wisecaver J.H."/>
            <person name="Moore B.S."/>
        </authorList>
    </citation>
    <scope>NUCLEOTIDE SEQUENCE [LARGE SCALE GENOMIC DNA]</scope>
    <source>
        <strain evidence="1 2">12B1</strain>
    </source>
</reference>
<evidence type="ECO:0000313" key="1">
    <source>
        <dbReference type="EMBL" id="KAL1515030.1"/>
    </source>
</evidence>
<dbReference type="AlphaFoldDB" id="A0AB34J8G6"/>
<evidence type="ECO:0000313" key="2">
    <source>
        <dbReference type="Proteomes" id="UP001515480"/>
    </source>
</evidence>
<comment type="caution">
    <text evidence="1">The sequence shown here is derived from an EMBL/GenBank/DDBJ whole genome shotgun (WGS) entry which is preliminary data.</text>
</comment>
<gene>
    <name evidence="1" type="ORF">AB1Y20_004096</name>
</gene>
<name>A0AB34J8G6_PRYPA</name>